<dbReference type="GO" id="GO:0003755">
    <property type="term" value="F:peptidyl-prolyl cis-trans isomerase activity"/>
    <property type="evidence" value="ECO:0007669"/>
    <property type="project" value="UniProtKB-EC"/>
</dbReference>
<dbReference type="InterPro" id="IPR001179">
    <property type="entry name" value="PPIase_FKBP_dom"/>
</dbReference>
<dbReference type="SUPFAM" id="SSF54534">
    <property type="entry name" value="FKBP-like"/>
    <property type="match status" value="1"/>
</dbReference>
<comment type="catalytic activity">
    <reaction evidence="1 5 6">
        <text>[protein]-peptidylproline (omega=180) = [protein]-peptidylproline (omega=0)</text>
        <dbReference type="Rhea" id="RHEA:16237"/>
        <dbReference type="Rhea" id="RHEA-COMP:10747"/>
        <dbReference type="Rhea" id="RHEA-COMP:10748"/>
        <dbReference type="ChEBI" id="CHEBI:83833"/>
        <dbReference type="ChEBI" id="CHEBI:83834"/>
        <dbReference type="EC" id="5.2.1.8"/>
    </reaction>
</comment>
<dbReference type="Pfam" id="PF01346">
    <property type="entry name" value="FKBP_N"/>
    <property type="match status" value="1"/>
</dbReference>
<accession>A0ABQ0JM64</accession>
<reference evidence="9" key="1">
    <citation type="submission" date="2014-09" db="EMBL/GenBank/DDBJ databases">
        <title>Vibrio variabilis JCM 19239. (C206) whole genome shotgun sequence.</title>
        <authorList>
            <person name="Sawabe T."/>
            <person name="Meirelles P."/>
            <person name="Nakanishi M."/>
            <person name="Sayaka M."/>
            <person name="Hattori M."/>
            <person name="Ohkuma M."/>
        </authorList>
    </citation>
    <scope>NUCLEOTIDE SEQUENCE [LARGE SCALE GENOMIC DNA]</scope>
    <source>
        <strain evidence="9">JCM 19239</strain>
    </source>
</reference>
<dbReference type="Pfam" id="PF00254">
    <property type="entry name" value="FKBP_C"/>
    <property type="match status" value="1"/>
</dbReference>
<sequence length="262" mass="28493">MKSLFKVSLLAATVMLAVGCQKEEEPKVEPAAQEQVQAETGKAVHFKTEDDKAAYAIGVSFANYLSTSIEKPAEFGIELKKELVLKGIEQAFAGNAELSEDEIRAALEGLDKRVAETMQKQAEEKAAAAMKAGDDFRTEFAKQEGVTATESGLLYQVETEGTGDKPKETDTVQVHYKGTLIDGTQFDSSYDRGEPATFPLNRVIPGWTEGVQLMTVGSKYKFVIPPELAYGEQDTPTIPANSTLVFEVELLKIEGDDAQATQ</sequence>
<keyword evidence="9" id="KW-1185">Reference proteome</keyword>
<keyword evidence="3 5" id="KW-0697">Rotamase</keyword>
<evidence type="ECO:0000256" key="2">
    <source>
        <dbReference type="ARBA" id="ARBA00006577"/>
    </source>
</evidence>
<dbReference type="EC" id="5.2.1.8" evidence="6"/>
<evidence type="ECO:0000256" key="4">
    <source>
        <dbReference type="ARBA" id="ARBA00023235"/>
    </source>
</evidence>
<organism evidence="8 9">
    <name type="scientific">Vibrio variabilis</name>
    <dbReference type="NCBI Taxonomy" id="990271"/>
    <lineage>
        <taxon>Bacteria</taxon>
        <taxon>Pseudomonadati</taxon>
        <taxon>Pseudomonadota</taxon>
        <taxon>Gammaproteobacteria</taxon>
        <taxon>Vibrionales</taxon>
        <taxon>Vibrionaceae</taxon>
        <taxon>Vibrio</taxon>
    </lineage>
</organism>
<dbReference type="Proteomes" id="UP000029223">
    <property type="component" value="Unassembled WGS sequence"/>
</dbReference>
<evidence type="ECO:0000313" key="9">
    <source>
        <dbReference type="Proteomes" id="UP000029223"/>
    </source>
</evidence>
<dbReference type="InterPro" id="IPR046357">
    <property type="entry name" value="PPIase_dom_sf"/>
</dbReference>
<evidence type="ECO:0000256" key="6">
    <source>
        <dbReference type="RuleBase" id="RU003915"/>
    </source>
</evidence>
<dbReference type="PANTHER" id="PTHR43811">
    <property type="entry name" value="FKBP-TYPE PEPTIDYL-PROLYL CIS-TRANS ISOMERASE FKPA"/>
    <property type="match status" value="1"/>
</dbReference>
<dbReference type="NCBIfam" id="NF008150">
    <property type="entry name" value="PRK10902.1"/>
    <property type="match status" value="1"/>
</dbReference>
<dbReference type="Gene3D" id="3.10.50.40">
    <property type="match status" value="1"/>
</dbReference>
<name>A0ABQ0JM64_9VIBR</name>
<evidence type="ECO:0000259" key="7">
    <source>
        <dbReference type="PROSITE" id="PS50059"/>
    </source>
</evidence>
<evidence type="ECO:0000256" key="5">
    <source>
        <dbReference type="PROSITE-ProRule" id="PRU00277"/>
    </source>
</evidence>
<dbReference type="EMBL" id="BBMS01000075">
    <property type="protein sequence ID" value="GAL29839.1"/>
    <property type="molecule type" value="Genomic_DNA"/>
</dbReference>
<comment type="similarity">
    <text evidence="2 6">Belongs to the FKBP-type PPIase family.</text>
</comment>
<keyword evidence="4 5" id="KW-0413">Isomerase</keyword>
<gene>
    <name evidence="8" type="ORF">JCM19239_816</name>
</gene>
<dbReference type="InterPro" id="IPR000774">
    <property type="entry name" value="PPIase_FKBP_N"/>
</dbReference>
<dbReference type="PROSITE" id="PS51257">
    <property type="entry name" value="PROKAR_LIPOPROTEIN"/>
    <property type="match status" value="1"/>
</dbReference>
<reference evidence="9" key="2">
    <citation type="submission" date="2014-09" db="EMBL/GenBank/DDBJ databases">
        <authorList>
            <consortium name="NBRP consortium"/>
            <person name="Sawabe T."/>
            <person name="Meirelles P."/>
            <person name="Nakanishi M."/>
            <person name="Sayaka M."/>
            <person name="Hattori M."/>
            <person name="Ohkuma M."/>
        </authorList>
    </citation>
    <scope>NUCLEOTIDE SEQUENCE [LARGE SCALE GENOMIC DNA]</scope>
    <source>
        <strain evidence="9">JCM 19239</strain>
    </source>
</reference>
<dbReference type="PANTHER" id="PTHR43811:SF19">
    <property type="entry name" value="39 KDA FK506-BINDING NUCLEAR PROTEIN"/>
    <property type="match status" value="1"/>
</dbReference>
<comment type="caution">
    <text evidence="8">The sequence shown here is derived from an EMBL/GenBank/DDBJ whole genome shotgun (WGS) entry which is preliminary data.</text>
</comment>
<dbReference type="PROSITE" id="PS50059">
    <property type="entry name" value="FKBP_PPIASE"/>
    <property type="match status" value="1"/>
</dbReference>
<evidence type="ECO:0000256" key="3">
    <source>
        <dbReference type="ARBA" id="ARBA00023110"/>
    </source>
</evidence>
<dbReference type="Gene3D" id="1.10.287.460">
    <property type="entry name" value="Peptidyl-prolyl cis-trans isomerase, FKBP-type, N-terminal domain"/>
    <property type="match status" value="1"/>
</dbReference>
<dbReference type="InterPro" id="IPR036944">
    <property type="entry name" value="PPIase_FKBP_N_sf"/>
</dbReference>
<proteinExistence type="inferred from homology"/>
<feature type="domain" description="PPIase FKBP-type" evidence="7">
    <location>
        <begin position="169"/>
        <end position="254"/>
    </location>
</feature>
<evidence type="ECO:0000256" key="1">
    <source>
        <dbReference type="ARBA" id="ARBA00000971"/>
    </source>
</evidence>
<evidence type="ECO:0000313" key="8">
    <source>
        <dbReference type="EMBL" id="GAL29839.1"/>
    </source>
</evidence>
<protein>
    <recommendedName>
        <fullName evidence="6">Peptidyl-prolyl cis-trans isomerase</fullName>
        <ecNumber evidence="6">5.2.1.8</ecNumber>
    </recommendedName>
</protein>